<reference evidence="2" key="1">
    <citation type="submission" date="2020-04" db="EMBL/GenBank/DDBJ databases">
        <authorList>
            <person name="Chiriac C."/>
            <person name="Salcher M."/>
            <person name="Ghai R."/>
            <person name="Kavagutti S V."/>
        </authorList>
    </citation>
    <scope>NUCLEOTIDE SEQUENCE</scope>
</reference>
<sequence>MYDMLSVIIPCDNRWTLLEKTMEAYHRLHDSDTIARTEFIVITRAKVGKPKMIDRLIPYSFDSKECNPAMALNIGLKEAKNVNVVITCPEVMPTTPVLEQFSHYAGSNVLAQVFEDGSPLISTTHRREFPGLYFLAMYNKIEIINRLNGWDEDFMAGTGWEDTDFGERFKRAGMCYSIKDDIQAIHQKHERNSNPFTSVNQSIFERNNSLNSIKAKNGFVKVPNE</sequence>
<dbReference type="InterPro" id="IPR029044">
    <property type="entry name" value="Nucleotide-diphossugar_trans"/>
</dbReference>
<proteinExistence type="predicted"/>
<organism evidence="2">
    <name type="scientific">uncultured Caudovirales phage</name>
    <dbReference type="NCBI Taxonomy" id="2100421"/>
    <lineage>
        <taxon>Viruses</taxon>
        <taxon>Duplodnaviria</taxon>
        <taxon>Heunggongvirae</taxon>
        <taxon>Uroviricota</taxon>
        <taxon>Caudoviricetes</taxon>
        <taxon>Peduoviridae</taxon>
        <taxon>Maltschvirus</taxon>
        <taxon>Maltschvirus maltsch</taxon>
    </lineage>
</organism>
<evidence type="ECO:0000313" key="2">
    <source>
        <dbReference type="EMBL" id="CAB4135172.1"/>
    </source>
</evidence>
<protein>
    <recommendedName>
        <fullName evidence="3">Glyco_tranf_GTA_type domain containing protein</fullName>
    </recommendedName>
</protein>
<dbReference type="EMBL" id="LR796294">
    <property type="protein sequence ID" value="CAB4135172.1"/>
    <property type="molecule type" value="Genomic_DNA"/>
</dbReference>
<accession>A0A6J5LNF5</accession>
<dbReference type="EMBL" id="LR796249">
    <property type="protein sequence ID" value="CAB4130784.1"/>
    <property type="molecule type" value="Genomic_DNA"/>
</dbReference>
<name>A0A6J5LNF5_9CAUD</name>
<evidence type="ECO:0000313" key="1">
    <source>
        <dbReference type="EMBL" id="CAB4130784.1"/>
    </source>
</evidence>
<dbReference type="SUPFAM" id="SSF53448">
    <property type="entry name" value="Nucleotide-diphospho-sugar transferases"/>
    <property type="match status" value="1"/>
</dbReference>
<evidence type="ECO:0008006" key="3">
    <source>
        <dbReference type="Google" id="ProtNLM"/>
    </source>
</evidence>
<dbReference type="Gene3D" id="3.90.550.10">
    <property type="entry name" value="Spore Coat Polysaccharide Biosynthesis Protein SpsA, Chain A"/>
    <property type="match status" value="1"/>
</dbReference>
<gene>
    <name evidence="1" type="ORF">UFOVP127_22</name>
    <name evidence="2" type="ORF">UFOVP276_128</name>
</gene>